<dbReference type="OrthoDB" id="413313at2759"/>
<dbReference type="EMBL" id="JANBUO010002710">
    <property type="protein sequence ID" value="KAJ2793936.1"/>
    <property type="molecule type" value="Genomic_DNA"/>
</dbReference>
<gene>
    <name evidence="6" type="primary">IFT88</name>
    <name evidence="6" type="ORF">H4R20_006387</name>
</gene>
<keyword evidence="4" id="KW-0496">Mitochondrion</keyword>
<dbReference type="InterPro" id="IPR013946">
    <property type="entry name" value="NCA2-like"/>
</dbReference>
<evidence type="ECO:0000256" key="2">
    <source>
        <dbReference type="ARBA" id="ARBA00022692"/>
    </source>
</evidence>
<dbReference type="Proteomes" id="UP001140094">
    <property type="component" value="Unassembled WGS sequence"/>
</dbReference>
<evidence type="ECO:0000256" key="3">
    <source>
        <dbReference type="ARBA" id="ARBA00022989"/>
    </source>
</evidence>
<dbReference type="AlphaFoldDB" id="A0A9W8LQW9"/>
<protein>
    <submittedName>
        <fullName evidence="6">Intraflagellar transport protein 88</fullName>
    </submittedName>
</protein>
<reference evidence="6" key="1">
    <citation type="submission" date="2022-07" db="EMBL/GenBank/DDBJ databases">
        <title>Phylogenomic reconstructions and comparative analyses of Kickxellomycotina fungi.</title>
        <authorList>
            <person name="Reynolds N.K."/>
            <person name="Stajich J.E."/>
            <person name="Barry K."/>
            <person name="Grigoriev I.V."/>
            <person name="Crous P."/>
            <person name="Smith M.E."/>
        </authorList>
    </citation>
    <scope>NUCLEOTIDE SEQUENCE</scope>
    <source>
        <strain evidence="6">NRRL 1565</strain>
    </source>
</reference>
<evidence type="ECO:0000256" key="1">
    <source>
        <dbReference type="ARBA" id="ARBA00004225"/>
    </source>
</evidence>
<dbReference type="PANTHER" id="PTHR28234">
    <property type="entry name" value="NUCLEAR CONTROL OF ATPASE PROTEIN 2"/>
    <property type="match status" value="1"/>
</dbReference>
<dbReference type="Pfam" id="PF08637">
    <property type="entry name" value="NCA2"/>
    <property type="match status" value="1"/>
</dbReference>
<accession>A0A9W8LQW9</accession>
<dbReference type="GO" id="GO:0005741">
    <property type="term" value="C:mitochondrial outer membrane"/>
    <property type="evidence" value="ECO:0007669"/>
    <property type="project" value="TreeGrafter"/>
</dbReference>
<keyword evidence="7" id="KW-1185">Reference proteome</keyword>
<comment type="caution">
    <text evidence="6">The sequence shown here is derived from an EMBL/GenBank/DDBJ whole genome shotgun (WGS) entry which is preliminary data.</text>
</comment>
<evidence type="ECO:0000313" key="7">
    <source>
        <dbReference type="Proteomes" id="UP001140094"/>
    </source>
</evidence>
<comment type="subcellular location">
    <subcellularLocation>
        <location evidence="1">Mitochondrion membrane</location>
        <topology evidence="1">Multi-pass membrane protein</topology>
    </subcellularLocation>
</comment>
<evidence type="ECO:0000313" key="6">
    <source>
        <dbReference type="EMBL" id="KAJ2793936.1"/>
    </source>
</evidence>
<keyword evidence="3" id="KW-1133">Transmembrane helix</keyword>
<name>A0A9W8LQW9_9FUNG</name>
<keyword evidence="5" id="KW-0472">Membrane</keyword>
<feature type="non-terminal residue" evidence="6">
    <location>
        <position position="532"/>
    </location>
</feature>
<organism evidence="6 7">
    <name type="scientific">Coemansia guatemalensis</name>
    <dbReference type="NCBI Taxonomy" id="2761395"/>
    <lineage>
        <taxon>Eukaryota</taxon>
        <taxon>Fungi</taxon>
        <taxon>Fungi incertae sedis</taxon>
        <taxon>Zoopagomycota</taxon>
        <taxon>Kickxellomycotina</taxon>
        <taxon>Kickxellomycetes</taxon>
        <taxon>Kickxellales</taxon>
        <taxon>Kickxellaceae</taxon>
        <taxon>Coemansia</taxon>
    </lineage>
</organism>
<evidence type="ECO:0000256" key="4">
    <source>
        <dbReference type="ARBA" id="ARBA00023128"/>
    </source>
</evidence>
<sequence>MTAQGSSSERELSASSSAIVTACPPLSRVLDDLQLIQSTDVLSTADSHAAAELVLINAAAAVHAHAIQQLLGAVLPLSADIDYWSVQDSDLLAQGLYFVQTLPQRLFRWCSHAVQVVYGCSTAQTQASGSRFRDLWLLLSIKHLFPETRQLMLSGGIDSDEDEGSGQDLKRMLRLSANLKSINLLTLVRHEIHYKRQQLVSMQHRLAASIGILSQSAVDKGTHVHSCESAVLLLMQQVSEATNALGDSKELAETTDTFQNRNVAARAAAVQFTAEQIQKIIPLVSSKVRDYCRPSLATRCWIPAVVALASARWMSRYIAGHRNDLREWASDAVYTLRNYVSQYILAPLRSGYETIRYGKHTYSVMSQESLASDFESLENMVTGFASRFGSVDPAEIRQRVIQGDLSDVMRVYTHEMQQPFRNVIFGDLIQAMLIQVQKVKVDVGQTMAALDKLLKSNELNFLLLSTVPATLSIYAAVGWLSSRFSWWVSGGKRNMIISLQLIVRDIDRLLNQGVTSNTPVENGMLQLPAVAQ</sequence>
<evidence type="ECO:0000256" key="5">
    <source>
        <dbReference type="ARBA" id="ARBA00023136"/>
    </source>
</evidence>
<keyword evidence="2" id="KW-0812">Transmembrane</keyword>
<proteinExistence type="predicted"/>
<dbReference type="PANTHER" id="PTHR28234:SF1">
    <property type="entry name" value="NUCLEAR CONTROL OF ATPASE PROTEIN 2"/>
    <property type="match status" value="1"/>
</dbReference>